<dbReference type="InterPro" id="IPR047057">
    <property type="entry name" value="MerR_fam"/>
</dbReference>
<dbReference type="AlphaFoldDB" id="A0A7Z1AZ76"/>
<dbReference type="Proteomes" id="UP000185696">
    <property type="component" value="Unassembled WGS sequence"/>
</dbReference>
<dbReference type="GO" id="GO:0003677">
    <property type="term" value="F:DNA binding"/>
    <property type="evidence" value="ECO:0007669"/>
    <property type="project" value="UniProtKB-KW"/>
</dbReference>
<dbReference type="CDD" id="cd00592">
    <property type="entry name" value="HTH_MerR-like"/>
    <property type="match status" value="1"/>
</dbReference>
<dbReference type="PRINTS" id="PR00040">
    <property type="entry name" value="HTHMERR"/>
</dbReference>
<evidence type="ECO:0000256" key="1">
    <source>
        <dbReference type="ARBA" id="ARBA00023125"/>
    </source>
</evidence>
<organism evidence="3 4">
    <name type="scientific">Actinophytocola xinjiangensis</name>
    <dbReference type="NCBI Taxonomy" id="485602"/>
    <lineage>
        <taxon>Bacteria</taxon>
        <taxon>Bacillati</taxon>
        <taxon>Actinomycetota</taxon>
        <taxon>Actinomycetes</taxon>
        <taxon>Pseudonocardiales</taxon>
        <taxon>Pseudonocardiaceae</taxon>
    </lineage>
</organism>
<dbReference type="RefSeq" id="WP_075132757.1">
    <property type="nucleotide sequence ID" value="NZ_MSIF01000004.1"/>
</dbReference>
<dbReference type="EMBL" id="MSIF01000004">
    <property type="protein sequence ID" value="OLF11522.1"/>
    <property type="molecule type" value="Genomic_DNA"/>
</dbReference>
<evidence type="ECO:0000259" key="2">
    <source>
        <dbReference type="PROSITE" id="PS50937"/>
    </source>
</evidence>
<dbReference type="InterPro" id="IPR000551">
    <property type="entry name" value="MerR-type_HTH_dom"/>
</dbReference>
<dbReference type="InterPro" id="IPR009061">
    <property type="entry name" value="DNA-bd_dom_put_sf"/>
</dbReference>
<dbReference type="PANTHER" id="PTHR30204:SF93">
    <property type="entry name" value="HTH MERR-TYPE DOMAIN-CONTAINING PROTEIN"/>
    <property type="match status" value="1"/>
</dbReference>
<dbReference type="SUPFAM" id="SSF46955">
    <property type="entry name" value="Putative DNA-binding domain"/>
    <property type="match status" value="1"/>
</dbReference>
<accession>A0A7Z1AZ76</accession>
<dbReference type="Pfam" id="PF13411">
    <property type="entry name" value="MerR_1"/>
    <property type="match status" value="1"/>
</dbReference>
<dbReference type="PANTHER" id="PTHR30204">
    <property type="entry name" value="REDOX-CYCLING DRUG-SENSING TRANSCRIPTIONAL ACTIVATOR SOXR"/>
    <property type="match status" value="1"/>
</dbReference>
<proteinExistence type="predicted"/>
<keyword evidence="1" id="KW-0238">DNA-binding</keyword>
<dbReference type="OrthoDB" id="4569196at2"/>
<dbReference type="SMART" id="SM00422">
    <property type="entry name" value="HTH_MERR"/>
    <property type="match status" value="1"/>
</dbReference>
<dbReference type="PROSITE" id="PS50937">
    <property type="entry name" value="HTH_MERR_2"/>
    <property type="match status" value="1"/>
</dbReference>
<sequence>MRIGELAAAAGVSVRAVRHYHRRGLLPEPPRRANGYRRYGLRDVITLARIRRLAELGLSLDEVADALADDTGRDLFEMLVELDGDLARQQEALALRRSRLGELIERAREGRLHADDTVSAELRSVLDTVAPTPLAPRERELLTLLDGNPDRDRVVAAMPPADPDLHRRLEALADATVDDPRIPTLADDLAASFPPDLRAMVTDPANPLDAFGDAVLDSLRPAQAEVIRRALHQLARP</sequence>
<dbReference type="GO" id="GO:0003700">
    <property type="term" value="F:DNA-binding transcription factor activity"/>
    <property type="evidence" value="ECO:0007669"/>
    <property type="project" value="InterPro"/>
</dbReference>
<comment type="caution">
    <text evidence="3">The sequence shown here is derived from an EMBL/GenBank/DDBJ whole genome shotgun (WGS) entry which is preliminary data.</text>
</comment>
<keyword evidence="4" id="KW-1185">Reference proteome</keyword>
<reference evidence="3 4" key="1">
    <citation type="submission" date="2016-12" db="EMBL/GenBank/DDBJ databases">
        <title>The draft genome sequence of Actinophytocola xinjiangensis.</title>
        <authorList>
            <person name="Wang W."/>
            <person name="Yuan L."/>
        </authorList>
    </citation>
    <scope>NUCLEOTIDE SEQUENCE [LARGE SCALE GENOMIC DNA]</scope>
    <source>
        <strain evidence="3 4">CGMCC 4.4663</strain>
    </source>
</reference>
<evidence type="ECO:0000313" key="4">
    <source>
        <dbReference type="Proteomes" id="UP000185696"/>
    </source>
</evidence>
<evidence type="ECO:0000313" key="3">
    <source>
        <dbReference type="EMBL" id="OLF11522.1"/>
    </source>
</evidence>
<dbReference type="Gene3D" id="1.10.1660.10">
    <property type="match status" value="1"/>
</dbReference>
<name>A0A7Z1AZ76_9PSEU</name>
<gene>
    <name evidence="3" type="ORF">BLA60_11175</name>
</gene>
<protein>
    <submittedName>
        <fullName evidence="3">MerR family transcriptional regulator</fullName>
    </submittedName>
</protein>
<feature type="domain" description="HTH merR-type" evidence="2">
    <location>
        <begin position="1"/>
        <end position="69"/>
    </location>
</feature>